<dbReference type="PANTHER" id="PTHR46615:SF1">
    <property type="entry name" value="ARYLSULFATASE K"/>
    <property type="match status" value="1"/>
</dbReference>
<dbReference type="Pfam" id="PF00884">
    <property type="entry name" value="Sulfatase"/>
    <property type="match status" value="1"/>
</dbReference>
<evidence type="ECO:0000313" key="3">
    <source>
        <dbReference type="EMBL" id="PMS24436.1"/>
    </source>
</evidence>
<dbReference type="GO" id="GO:0047753">
    <property type="term" value="F:choline-sulfatase activity"/>
    <property type="evidence" value="ECO:0007669"/>
    <property type="project" value="UniProtKB-EC"/>
</dbReference>
<dbReference type="EMBL" id="CADIJZ010000034">
    <property type="protein sequence ID" value="CAB3736907.1"/>
    <property type="molecule type" value="Genomic_DNA"/>
</dbReference>
<dbReference type="Proteomes" id="UP000494205">
    <property type="component" value="Unassembled WGS sequence"/>
</dbReference>
<keyword evidence="2" id="KW-0378">Hydrolase</keyword>
<organism evidence="2 5">
    <name type="scientific">Paraburkholderia rhynchosiae</name>
    <dbReference type="NCBI Taxonomy" id="487049"/>
    <lineage>
        <taxon>Bacteria</taxon>
        <taxon>Pseudomonadati</taxon>
        <taxon>Pseudomonadota</taxon>
        <taxon>Betaproteobacteria</taxon>
        <taxon>Burkholderiales</taxon>
        <taxon>Burkholderiaceae</taxon>
        <taxon>Paraburkholderia</taxon>
    </lineage>
</organism>
<reference evidence="2 5" key="2">
    <citation type="submission" date="2020-04" db="EMBL/GenBank/DDBJ databases">
        <authorList>
            <person name="De Canck E."/>
        </authorList>
    </citation>
    <scope>NUCLEOTIDE SEQUENCE [LARGE SCALE GENOMIC DNA]</scope>
    <source>
        <strain evidence="2 5">LMG 27174</strain>
    </source>
</reference>
<dbReference type="InterPro" id="IPR017850">
    <property type="entry name" value="Alkaline_phosphatase_core_sf"/>
</dbReference>
<dbReference type="GO" id="GO:0004065">
    <property type="term" value="F:arylsulfatase activity"/>
    <property type="evidence" value="ECO:0007669"/>
    <property type="project" value="TreeGrafter"/>
</dbReference>
<dbReference type="GO" id="GO:0015024">
    <property type="term" value="F:glucuronate-2-sulfatase activity"/>
    <property type="evidence" value="ECO:0007669"/>
    <property type="project" value="TreeGrafter"/>
</dbReference>
<dbReference type="InterPro" id="IPR051849">
    <property type="entry name" value="GAG-degrading_sulfatase"/>
</dbReference>
<name>A0A2N7W4W9_9BURK</name>
<protein>
    <submittedName>
        <fullName evidence="2 3">Sulfatase</fullName>
        <ecNumber evidence="2">3.1.6.6</ecNumber>
    </submittedName>
</protein>
<dbReference type="SUPFAM" id="SSF53649">
    <property type="entry name" value="Alkaline phosphatase-like"/>
    <property type="match status" value="1"/>
</dbReference>
<evidence type="ECO:0000313" key="4">
    <source>
        <dbReference type="Proteomes" id="UP000235659"/>
    </source>
</evidence>
<dbReference type="AlphaFoldDB" id="A0A2N7W4W9"/>
<accession>A0A2N7W4W9</accession>
<evidence type="ECO:0000313" key="2">
    <source>
        <dbReference type="EMBL" id="CAB3736907.1"/>
    </source>
</evidence>
<dbReference type="EMBL" id="PNXY01000035">
    <property type="protein sequence ID" value="PMS24436.1"/>
    <property type="molecule type" value="Genomic_DNA"/>
</dbReference>
<gene>
    <name evidence="2" type="primary">betC_4</name>
    <name evidence="3" type="ORF">C0Z16_31015</name>
    <name evidence="2" type="ORF">LMG27174_06327</name>
</gene>
<dbReference type="RefSeq" id="WP_102635867.1">
    <property type="nucleotide sequence ID" value="NZ_CADIJZ010000034.1"/>
</dbReference>
<dbReference type="Proteomes" id="UP000235659">
    <property type="component" value="Unassembled WGS sequence"/>
</dbReference>
<proteinExistence type="predicted"/>
<sequence>MARRNVVVIMSDEHDPRIMGCSGHPFVKTPNFDALASRGTRFRNAYTPSPICVPARAAFATGLRVHQIRHWDNAMPYFGAQRGWGNVLQDHGIRVESIGKLHYRAEEDPAGFDKEHVPMHVVGGHGMVWGSIRDPFKPRHDGPRMLGERIGPGESSYTEYDRDVTARAVQWLKDAAEDESDKPFVLYVGLVAPHFPFVVAEKFFNMYPPETMPEPKLHPNSGYVRHPWVQEYADFMGGEQRFADNDERLRAFSAYYGLVSWLDDNVGQIVQAINGSSLADDTTIIYTSDHGDNLGARGVWGKSTLYEESVKVPMIVNGPGVPVSVNETSVDLLDLFPTILEGASVDPAGEMGERPGQSLLELASSAPQKDRVILSEYHAAGSNSAGFMVRKGRWKYHYYIGFRPELFDLETDPEELRDLGEDPAYEDVRQQMHRELTAICDPHEVDRMAKEDQAALIERFGGVDEAHKFGSSTSTPVTSAVTA</sequence>
<dbReference type="Gene3D" id="3.40.720.10">
    <property type="entry name" value="Alkaline Phosphatase, subunit A"/>
    <property type="match status" value="1"/>
</dbReference>
<evidence type="ECO:0000259" key="1">
    <source>
        <dbReference type="Pfam" id="PF00884"/>
    </source>
</evidence>
<evidence type="ECO:0000313" key="5">
    <source>
        <dbReference type="Proteomes" id="UP000494205"/>
    </source>
</evidence>
<dbReference type="EC" id="3.1.6.6" evidence="2"/>
<feature type="domain" description="Sulfatase N-terminal" evidence="1">
    <location>
        <begin position="4"/>
        <end position="341"/>
    </location>
</feature>
<dbReference type="InterPro" id="IPR000917">
    <property type="entry name" value="Sulfatase_N"/>
</dbReference>
<dbReference type="OrthoDB" id="9766107at2"/>
<dbReference type="CDD" id="cd16037">
    <property type="entry name" value="sulfatase_like"/>
    <property type="match status" value="1"/>
</dbReference>
<reference evidence="3 4" key="1">
    <citation type="submission" date="2018-01" db="EMBL/GenBank/DDBJ databases">
        <title>Whole genome analyses suggest that Burkholderia sensu lato contains two further novel genera in the rhizoxinica-symbiotica group Mycetohabitans gen. nov., and Trinickia gen. nov.: implications for the evolution of diazotrophy and nodulation in the Burkholderiaceae.</title>
        <authorList>
            <person name="Estrada-de los Santos P."/>
            <person name="Palmer M."/>
            <person name="Chavez-Ramirez B."/>
            <person name="Beukes C."/>
            <person name="Steenkamp E.T."/>
            <person name="Hirsch A.M."/>
            <person name="Manyaka P."/>
            <person name="Maluk M."/>
            <person name="Lafos M."/>
            <person name="Crook M."/>
            <person name="Gross E."/>
            <person name="Simon M.F."/>
            <person name="Bueno dos Reis Junior F."/>
            <person name="Poole P.S."/>
            <person name="Venter S.N."/>
            <person name="James E.K."/>
        </authorList>
    </citation>
    <scope>NUCLEOTIDE SEQUENCE [LARGE SCALE GENOMIC DNA]</scope>
    <source>
        <strain evidence="3 4">WSM 3937</strain>
    </source>
</reference>
<dbReference type="PANTHER" id="PTHR46615">
    <property type="entry name" value="ARYLSULFATASE K"/>
    <property type="match status" value="1"/>
</dbReference>
<keyword evidence="4" id="KW-1185">Reference proteome</keyword>